<evidence type="ECO:0000313" key="2">
    <source>
        <dbReference type="EMBL" id="SNS16969.1"/>
    </source>
</evidence>
<keyword evidence="1" id="KW-1133">Transmembrane helix</keyword>
<organism evidence="2 3">
    <name type="scientific">Streptosporangium subroseum</name>
    <dbReference type="NCBI Taxonomy" id="106412"/>
    <lineage>
        <taxon>Bacteria</taxon>
        <taxon>Bacillati</taxon>
        <taxon>Actinomycetota</taxon>
        <taxon>Actinomycetes</taxon>
        <taxon>Streptosporangiales</taxon>
        <taxon>Streptosporangiaceae</taxon>
        <taxon>Streptosporangium</taxon>
    </lineage>
</organism>
<sequence length="55" mass="5606">MLLTTRAAVIFGLGISVSATAVALKRTEGKSWPSSLMYGGATFGAVVVFANSVIS</sequence>
<protein>
    <submittedName>
        <fullName evidence="2">Uncharacterized protein</fullName>
    </submittedName>
</protein>
<accession>A0A239CAH9</accession>
<keyword evidence="3" id="KW-1185">Reference proteome</keyword>
<feature type="transmembrane region" description="Helical" evidence="1">
    <location>
        <begin position="6"/>
        <end position="24"/>
    </location>
</feature>
<dbReference type="EMBL" id="FZOD01000005">
    <property type="protein sequence ID" value="SNS16969.1"/>
    <property type="molecule type" value="Genomic_DNA"/>
</dbReference>
<keyword evidence="1" id="KW-0472">Membrane</keyword>
<dbReference type="AlphaFoldDB" id="A0A239CAH9"/>
<gene>
    <name evidence="2" type="ORF">SAMN05216276_100584</name>
</gene>
<keyword evidence="1" id="KW-0812">Transmembrane</keyword>
<evidence type="ECO:0000313" key="3">
    <source>
        <dbReference type="Proteomes" id="UP000198282"/>
    </source>
</evidence>
<name>A0A239CAH9_9ACTN</name>
<reference evidence="2 3" key="1">
    <citation type="submission" date="2017-06" db="EMBL/GenBank/DDBJ databases">
        <authorList>
            <person name="Kim H.J."/>
            <person name="Triplett B.A."/>
        </authorList>
    </citation>
    <scope>NUCLEOTIDE SEQUENCE [LARGE SCALE GENOMIC DNA]</scope>
    <source>
        <strain evidence="2 3">CGMCC 4.2132</strain>
    </source>
</reference>
<dbReference type="Proteomes" id="UP000198282">
    <property type="component" value="Unassembled WGS sequence"/>
</dbReference>
<proteinExistence type="predicted"/>
<feature type="transmembrane region" description="Helical" evidence="1">
    <location>
        <begin position="36"/>
        <end position="54"/>
    </location>
</feature>
<dbReference type="RefSeq" id="WP_162641950.1">
    <property type="nucleotide sequence ID" value="NZ_FZOD01000005.1"/>
</dbReference>
<evidence type="ECO:0000256" key="1">
    <source>
        <dbReference type="SAM" id="Phobius"/>
    </source>
</evidence>